<accession>A0A096PER1</accession>
<gene>
    <name evidence="1" type="ORF">BN851_0050030</name>
</gene>
<organism evidence="1">
    <name type="scientific">Fusarium acuminatum CS5907</name>
    <dbReference type="NCBI Taxonomy" id="1318461"/>
    <lineage>
        <taxon>Eukaryota</taxon>
        <taxon>Fungi</taxon>
        <taxon>Dikarya</taxon>
        <taxon>Ascomycota</taxon>
        <taxon>Pezizomycotina</taxon>
        <taxon>Sordariomycetes</taxon>
        <taxon>Hypocreomycetidae</taxon>
        <taxon>Hypocreales</taxon>
        <taxon>Nectriaceae</taxon>
        <taxon>Fusarium</taxon>
        <taxon>Fusarium tricinctum species complex</taxon>
    </lineage>
</organism>
<sequence>MRDDLEAWRTSLPIYMRLEALVQSPEISPDQRRVTFYMHLFYMGGFILLQGFRDSIGDPQRDSRSTHFGSASGTDI</sequence>
<dbReference type="EMBL" id="CBMG010000907">
    <property type="protein sequence ID" value="CEG03439.1"/>
    <property type="molecule type" value="Genomic_DNA"/>
</dbReference>
<name>A0A096PER1_9HYPO</name>
<evidence type="ECO:0000313" key="1">
    <source>
        <dbReference type="EMBL" id="CEG03439.1"/>
    </source>
</evidence>
<comment type="caution">
    <text evidence="1">The sequence shown here is derived from an EMBL/GenBank/DDBJ whole genome shotgun (WGS) entry which is preliminary data.</text>
</comment>
<dbReference type="AlphaFoldDB" id="A0A096PER1"/>
<proteinExistence type="predicted"/>
<reference evidence="1" key="1">
    <citation type="submission" date="2013-05" db="EMBL/GenBank/DDBJ databases">
        <title>Draft genome sequences of six wheat associated Fusarium spp. isolates.</title>
        <authorList>
            <person name="Moolhuijzen P.M."/>
            <person name="Manners J.M."/>
            <person name="Wilcox S."/>
            <person name="Bellgard M.I."/>
            <person name="Gardiner D.M."/>
        </authorList>
    </citation>
    <scope>NUCLEOTIDE SEQUENCE</scope>
    <source>
        <strain evidence="1">CS5907</strain>
        <strain evidence="1">CS5907</strain>
    </source>
</reference>
<protein>
    <submittedName>
        <fullName evidence="1">WGS project CBMG000000000 data, contig CS5907-c000909</fullName>
    </submittedName>
</protein>